<sequence>MIFSNEKYKVVKVFNNNVLLATLNGKEKILYGKGLGFGKTANEFIPANMLIEKVYTIENEASSNQFSQLINYVDSKIVGLCEEVIYMIGQELNEELNENIHISLTDHIAFTLKRLKENDEIMNPFLVETETLYKHEFGIARKATRLLESRLNIVIPDGEIGFITLHIHSARNNGKLSNTIKYTRLVSSMADCMEASLGLSIDRKSIDYARFVIHMRFAIERLQKGNPIKNELLSIIKKQFANSYKVSEKLAKLIEESLNVNVVEDEIAYLTVHVEKLKNQSLVVDLFS</sequence>
<reference evidence="1" key="1">
    <citation type="submission" date="2019-08" db="EMBL/GenBank/DDBJ databases">
        <title>Genome sequence of Clostridiales bacterium MT110.</title>
        <authorList>
            <person name="Cao J."/>
        </authorList>
    </citation>
    <scope>NUCLEOTIDE SEQUENCE</scope>
    <source>
        <strain evidence="1">MT110</strain>
    </source>
</reference>
<dbReference type="Proteomes" id="UP000594014">
    <property type="component" value="Chromosome"/>
</dbReference>
<dbReference type="EMBL" id="CP042469">
    <property type="protein sequence ID" value="QOX61858.1"/>
    <property type="molecule type" value="Genomic_DNA"/>
</dbReference>
<protein>
    <submittedName>
        <fullName evidence="1">PRD domain-containing protein</fullName>
    </submittedName>
</protein>
<accession>A0ACD1A616</accession>
<name>A0ACD1A616_9FIRM</name>
<proteinExistence type="predicted"/>
<organism evidence="1 2">
    <name type="scientific">Anoxybacterium hadale</name>
    <dbReference type="NCBI Taxonomy" id="3408580"/>
    <lineage>
        <taxon>Bacteria</taxon>
        <taxon>Bacillati</taxon>
        <taxon>Bacillota</taxon>
        <taxon>Clostridia</taxon>
        <taxon>Peptostreptococcales</taxon>
        <taxon>Anaerovoracaceae</taxon>
        <taxon>Anoxybacterium</taxon>
    </lineage>
</organism>
<evidence type="ECO:0000313" key="1">
    <source>
        <dbReference type="EMBL" id="QOX61858.1"/>
    </source>
</evidence>
<keyword evidence="2" id="KW-1185">Reference proteome</keyword>
<gene>
    <name evidence="1" type="ORF">FRZ06_00035</name>
</gene>
<evidence type="ECO:0000313" key="2">
    <source>
        <dbReference type="Proteomes" id="UP000594014"/>
    </source>
</evidence>